<dbReference type="Proteomes" id="UP001081283">
    <property type="component" value="Unassembled WGS sequence"/>
</dbReference>
<evidence type="ECO:0008006" key="3">
    <source>
        <dbReference type="Google" id="ProtNLM"/>
    </source>
</evidence>
<protein>
    <recommendedName>
        <fullName evidence="3">Transposase</fullName>
    </recommendedName>
</protein>
<sequence length="49" mass="5323">MIENFFAEFMRDTPSGLSALILGFLFEELSPAAVATADGRANINSRPHP</sequence>
<dbReference type="RefSeq" id="WP_267613369.1">
    <property type="nucleotide sequence ID" value="NZ_JAOVZQ010000001.1"/>
</dbReference>
<organism evidence="1 2">
    <name type="scientific">Hoeflea ulvae</name>
    <dbReference type="NCBI Taxonomy" id="2983764"/>
    <lineage>
        <taxon>Bacteria</taxon>
        <taxon>Pseudomonadati</taxon>
        <taxon>Pseudomonadota</taxon>
        <taxon>Alphaproteobacteria</taxon>
        <taxon>Hyphomicrobiales</taxon>
        <taxon>Rhizobiaceae</taxon>
        <taxon>Hoeflea</taxon>
    </lineage>
</organism>
<accession>A0ABT3YI43</accession>
<gene>
    <name evidence="1" type="ORF">OEG82_15905</name>
</gene>
<evidence type="ECO:0000313" key="1">
    <source>
        <dbReference type="EMBL" id="MCY0095487.1"/>
    </source>
</evidence>
<dbReference type="EMBL" id="JAOVZQ010000001">
    <property type="protein sequence ID" value="MCY0095487.1"/>
    <property type="molecule type" value="Genomic_DNA"/>
</dbReference>
<comment type="caution">
    <text evidence="1">The sequence shown here is derived from an EMBL/GenBank/DDBJ whole genome shotgun (WGS) entry which is preliminary data.</text>
</comment>
<proteinExistence type="predicted"/>
<reference evidence="1" key="1">
    <citation type="submission" date="2022-10" db="EMBL/GenBank/DDBJ databases">
        <title>Hoeflea sp. J2-29, isolated from marine algae.</title>
        <authorList>
            <person name="Kristyanto S."/>
            <person name="Kim J.M."/>
            <person name="Jeon C.O."/>
        </authorList>
    </citation>
    <scope>NUCLEOTIDE SEQUENCE</scope>
    <source>
        <strain evidence="1">J2-29</strain>
    </source>
</reference>
<evidence type="ECO:0000313" key="2">
    <source>
        <dbReference type="Proteomes" id="UP001081283"/>
    </source>
</evidence>
<keyword evidence="2" id="KW-1185">Reference proteome</keyword>
<name>A0ABT3YI43_9HYPH</name>